<evidence type="ECO:0000256" key="2">
    <source>
        <dbReference type="ARBA" id="ARBA00012438"/>
    </source>
</evidence>
<keyword evidence="12" id="KW-1185">Reference proteome</keyword>
<protein>
    <recommendedName>
        <fullName evidence="2">histidine kinase</fullName>
        <ecNumber evidence="2">2.7.13.3</ecNumber>
    </recommendedName>
</protein>
<dbReference type="PRINTS" id="PR00344">
    <property type="entry name" value="BCTRLSENSOR"/>
</dbReference>
<feature type="domain" description="Histidine kinase" evidence="10">
    <location>
        <begin position="278"/>
        <end position="494"/>
    </location>
</feature>
<dbReference type="Gene3D" id="1.10.287.130">
    <property type="match status" value="1"/>
</dbReference>
<evidence type="ECO:0000259" key="10">
    <source>
        <dbReference type="PROSITE" id="PS50109"/>
    </source>
</evidence>
<evidence type="ECO:0000313" key="11">
    <source>
        <dbReference type="EMBL" id="MBP2292831.1"/>
    </source>
</evidence>
<keyword evidence="9" id="KW-0812">Transmembrane</keyword>
<dbReference type="PANTHER" id="PTHR43065:SF10">
    <property type="entry name" value="PEROXIDE STRESS-ACTIVATED HISTIDINE KINASE MAK3"/>
    <property type="match status" value="1"/>
</dbReference>
<dbReference type="InterPro" id="IPR035965">
    <property type="entry name" value="PAS-like_dom_sf"/>
</dbReference>
<organism evidence="11 12">
    <name type="scientific">Azospirillum rugosum</name>
    <dbReference type="NCBI Taxonomy" id="416170"/>
    <lineage>
        <taxon>Bacteria</taxon>
        <taxon>Pseudomonadati</taxon>
        <taxon>Pseudomonadota</taxon>
        <taxon>Alphaproteobacteria</taxon>
        <taxon>Rhodospirillales</taxon>
        <taxon>Azospirillaceae</taxon>
        <taxon>Azospirillum</taxon>
    </lineage>
</organism>
<dbReference type="SUPFAM" id="SSF55874">
    <property type="entry name" value="ATPase domain of HSP90 chaperone/DNA topoisomerase II/histidine kinase"/>
    <property type="match status" value="1"/>
</dbReference>
<keyword evidence="6 11" id="KW-0418">Kinase</keyword>
<dbReference type="Pfam" id="PF02518">
    <property type="entry name" value="HATPase_c"/>
    <property type="match status" value="1"/>
</dbReference>
<evidence type="ECO:0000256" key="4">
    <source>
        <dbReference type="ARBA" id="ARBA00022679"/>
    </source>
</evidence>
<feature type="transmembrane region" description="Helical" evidence="9">
    <location>
        <begin position="12"/>
        <end position="32"/>
    </location>
</feature>
<dbReference type="InterPro" id="IPR004358">
    <property type="entry name" value="Sig_transdc_His_kin-like_C"/>
</dbReference>
<gene>
    <name evidence="11" type="ORF">J2851_002612</name>
</gene>
<dbReference type="Gene3D" id="3.30.565.10">
    <property type="entry name" value="Histidine kinase-like ATPase, C-terminal domain"/>
    <property type="match status" value="1"/>
</dbReference>
<evidence type="ECO:0000256" key="5">
    <source>
        <dbReference type="ARBA" id="ARBA00022741"/>
    </source>
</evidence>
<evidence type="ECO:0000256" key="7">
    <source>
        <dbReference type="ARBA" id="ARBA00022840"/>
    </source>
</evidence>
<dbReference type="Pfam" id="PF00512">
    <property type="entry name" value="HisKA"/>
    <property type="match status" value="1"/>
</dbReference>
<dbReference type="InterPro" id="IPR000014">
    <property type="entry name" value="PAS"/>
</dbReference>
<dbReference type="EC" id="2.7.13.3" evidence="2"/>
<dbReference type="EMBL" id="JAGINP010000008">
    <property type="protein sequence ID" value="MBP2292831.1"/>
    <property type="molecule type" value="Genomic_DNA"/>
</dbReference>
<dbReference type="InterPro" id="IPR036890">
    <property type="entry name" value="HATPase_C_sf"/>
</dbReference>
<comment type="catalytic activity">
    <reaction evidence="1">
        <text>ATP + protein L-histidine = ADP + protein N-phospho-L-histidine.</text>
        <dbReference type="EC" id="2.7.13.3"/>
    </reaction>
</comment>
<dbReference type="InterPro" id="IPR005467">
    <property type="entry name" value="His_kinase_dom"/>
</dbReference>
<dbReference type="InterPro" id="IPR036097">
    <property type="entry name" value="HisK_dim/P_sf"/>
</dbReference>
<dbReference type="SUPFAM" id="SSF55785">
    <property type="entry name" value="PYP-like sensor domain (PAS domain)"/>
    <property type="match status" value="1"/>
</dbReference>
<proteinExistence type="predicted"/>
<keyword evidence="4" id="KW-0808">Transferase</keyword>
<feature type="transmembrane region" description="Helical" evidence="9">
    <location>
        <begin position="63"/>
        <end position="81"/>
    </location>
</feature>
<dbReference type="Proteomes" id="UP000781958">
    <property type="component" value="Unassembled WGS sequence"/>
</dbReference>
<feature type="transmembrane region" description="Helical" evidence="9">
    <location>
        <begin position="39"/>
        <end position="57"/>
    </location>
</feature>
<dbReference type="CDD" id="cd00082">
    <property type="entry name" value="HisKA"/>
    <property type="match status" value="1"/>
</dbReference>
<dbReference type="InterPro" id="IPR003594">
    <property type="entry name" value="HATPase_dom"/>
</dbReference>
<comment type="caution">
    <text evidence="11">The sequence shown here is derived from an EMBL/GenBank/DDBJ whole genome shotgun (WGS) entry which is preliminary data.</text>
</comment>
<name>A0ABS4SJU8_9PROT</name>
<evidence type="ECO:0000256" key="8">
    <source>
        <dbReference type="ARBA" id="ARBA00023012"/>
    </source>
</evidence>
<dbReference type="Gene3D" id="3.30.450.20">
    <property type="entry name" value="PAS domain"/>
    <property type="match status" value="1"/>
</dbReference>
<dbReference type="GO" id="GO:0016301">
    <property type="term" value="F:kinase activity"/>
    <property type="evidence" value="ECO:0007669"/>
    <property type="project" value="UniProtKB-KW"/>
</dbReference>
<evidence type="ECO:0000313" key="12">
    <source>
        <dbReference type="Proteomes" id="UP000781958"/>
    </source>
</evidence>
<dbReference type="CDD" id="cd00130">
    <property type="entry name" value="PAS"/>
    <property type="match status" value="1"/>
</dbReference>
<evidence type="ECO:0000256" key="1">
    <source>
        <dbReference type="ARBA" id="ARBA00000085"/>
    </source>
</evidence>
<evidence type="ECO:0000256" key="3">
    <source>
        <dbReference type="ARBA" id="ARBA00022553"/>
    </source>
</evidence>
<dbReference type="PROSITE" id="PS50109">
    <property type="entry name" value="HIS_KIN"/>
    <property type="match status" value="1"/>
</dbReference>
<dbReference type="SUPFAM" id="SSF47384">
    <property type="entry name" value="Homodimeric domain of signal transducing histidine kinase"/>
    <property type="match status" value="1"/>
</dbReference>
<evidence type="ECO:0000256" key="6">
    <source>
        <dbReference type="ARBA" id="ARBA00022777"/>
    </source>
</evidence>
<dbReference type="SMART" id="SM00388">
    <property type="entry name" value="HisKA"/>
    <property type="match status" value="1"/>
</dbReference>
<keyword evidence="9" id="KW-1133">Transmembrane helix</keyword>
<dbReference type="RefSeq" id="WP_246500623.1">
    <property type="nucleotide sequence ID" value="NZ_JAGINP010000008.1"/>
</dbReference>
<dbReference type="SMART" id="SM00387">
    <property type="entry name" value="HATPase_c"/>
    <property type="match status" value="1"/>
</dbReference>
<evidence type="ECO:0000256" key="9">
    <source>
        <dbReference type="SAM" id="Phobius"/>
    </source>
</evidence>
<reference evidence="11 12" key="1">
    <citation type="submission" date="2021-03" db="EMBL/GenBank/DDBJ databases">
        <title>Genomic Encyclopedia of Type Strains, Phase III (KMG-III): the genomes of soil and plant-associated and newly described type strains.</title>
        <authorList>
            <person name="Whitman W."/>
        </authorList>
    </citation>
    <scope>NUCLEOTIDE SEQUENCE [LARGE SCALE GENOMIC DNA]</scope>
    <source>
        <strain evidence="11 12">IMMIB AFH-6</strain>
    </source>
</reference>
<keyword evidence="9" id="KW-0472">Membrane</keyword>
<accession>A0ABS4SJU8</accession>
<dbReference type="PANTHER" id="PTHR43065">
    <property type="entry name" value="SENSOR HISTIDINE KINASE"/>
    <property type="match status" value="1"/>
</dbReference>
<keyword evidence="7" id="KW-0067">ATP-binding</keyword>
<sequence length="497" mass="53486">MAIFAVDTFTEVEIAVAVLYAIALLIAARGLTRTGIVRLGCGFAGLTLASFLLSHWSDMGVGSALRCAVSIAAILITTFLLERDQRSRELLVQTNAALARSEKRFRSIFEQARFSLWEQDYTAVRSALDDLGVRDGADLMARVEAQPGLARRLTSLITTTDVNDATLELLGATDRAEVLGSLERFLPPDDPSMCLILRALVDGRDRYEGRARLIGLDGRPRTVLLAIALPDDDVGFGQVVVGVVDITQREKTQEALLAAQAELARASRAATMGALSASIAHEVNQPLGAVVMNAQTCLRWLRRDPPDIEAAAKAAERTVRDGKRASEIVQRTRGMLVKSAPRDETIDLRDLVRETALLLERELAAHNATLRTDLAADVPPVTASRVEMQQVLINLMTNGLQAMSEARSPVRELAVAVRSPEPGLVSLSVRDRGAGISEENLARLFDPFFTTKADGMGMGLAICRSTIEARGGTLTARNHADGGAEFDVVLPAGEGAS</sequence>
<keyword evidence="5" id="KW-0547">Nucleotide-binding</keyword>
<keyword evidence="3" id="KW-0597">Phosphoprotein</keyword>
<dbReference type="InterPro" id="IPR003661">
    <property type="entry name" value="HisK_dim/P_dom"/>
</dbReference>
<keyword evidence="8" id="KW-0902">Two-component regulatory system</keyword>